<evidence type="ECO:0000256" key="3">
    <source>
        <dbReference type="ARBA" id="ARBA00023004"/>
    </source>
</evidence>
<dbReference type="GO" id="GO:0010436">
    <property type="term" value="F:carotenoid dioxygenase activity"/>
    <property type="evidence" value="ECO:0007669"/>
    <property type="project" value="TreeGrafter"/>
</dbReference>
<evidence type="ECO:0000313" key="6">
    <source>
        <dbReference type="EMBL" id="CAK0787117.1"/>
    </source>
</evidence>
<dbReference type="GO" id="GO:0046872">
    <property type="term" value="F:metal ion binding"/>
    <property type="evidence" value="ECO:0007669"/>
    <property type="project" value="UniProtKB-KW"/>
</dbReference>
<feature type="binding site" evidence="4">
    <location>
        <position position="364"/>
    </location>
    <ligand>
        <name>Fe cation</name>
        <dbReference type="ChEBI" id="CHEBI:24875"/>
        <note>catalytic</note>
    </ligand>
</feature>
<comment type="cofactor">
    <cofactor evidence="4">
        <name>Fe(2+)</name>
        <dbReference type="ChEBI" id="CHEBI:29033"/>
    </cofactor>
    <text evidence="4">Binds 1 Fe(2+) ion per subunit.</text>
</comment>
<evidence type="ECO:0008006" key="8">
    <source>
        <dbReference type="Google" id="ProtNLM"/>
    </source>
</evidence>
<keyword evidence="2 4" id="KW-0479">Metal-binding</keyword>
<evidence type="ECO:0000256" key="2">
    <source>
        <dbReference type="ARBA" id="ARBA00022723"/>
    </source>
</evidence>
<gene>
    <name evidence="6" type="ORF">CVIRNUC_010333</name>
</gene>
<reference evidence="6 7" key="1">
    <citation type="submission" date="2023-10" db="EMBL/GenBank/DDBJ databases">
        <authorList>
            <person name="Maclean D."/>
            <person name="Macfadyen A."/>
        </authorList>
    </citation>
    <scope>NUCLEOTIDE SEQUENCE [LARGE SCALE GENOMIC DNA]</scope>
</reference>
<dbReference type="PANTHER" id="PTHR10543:SF138">
    <property type="entry name" value="CAROTENOID OXYGENASE"/>
    <property type="match status" value="1"/>
</dbReference>
<feature type="region of interest" description="Disordered" evidence="5">
    <location>
        <begin position="1"/>
        <end position="41"/>
    </location>
</feature>
<feature type="binding site" evidence="4">
    <location>
        <position position="299"/>
    </location>
    <ligand>
        <name>Fe cation</name>
        <dbReference type="ChEBI" id="CHEBI:24875"/>
        <note>catalytic</note>
    </ligand>
</feature>
<keyword evidence="3 4" id="KW-0408">Iron</keyword>
<keyword evidence="7" id="KW-1185">Reference proteome</keyword>
<evidence type="ECO:0000256" key="4">
    <source>
        <dbReference type="PIRSR" id="PIRSR604294-1"/>
    </source>
</evidence>
<dbReference type="InterPro" id="IPR004294">
    <property type="entry name" value="Carotenoid_Oase"/>
</dbReference>
<protein>
    <recommendedName>
        <fullName evidence="8">Dioxygenase</fullName>
    </recommendedName>
</protein>
<comment type="similarity">
    <text evidence="1">Belongs to the carotenoid oxygenase family.</text>
</comment>
<organism evidence="6 7">
    <name type="scientific">Coccomyxa viridis</name>
    <dbReference type="NCBI Taxonomy" id="1274662"/>
    <lineage>
        <taxon>Eukaryota</taxon>
        <taxon>Viridiplantae</taxon>
        <taxon>Chlorophyta</taxon>
        <taxon>core chlorophytes</taxon>
        <taxon>Trebouxiophyceae</taxon>
        <taxon>Trebouxiophyceae incertae sedis</taxon>
        <taxon>Coccomyxaceae</taxon>
        <taxon>Coccomyxa</taxon>
    </lineage>
</organism>
<dbReference type="Pfam" id="PF03055">
    <property type="entry name" value="RPE65"/>
    <property type="match status" value="1"/>
</dbReference>
<feature type="binding site" evidence="4">
    <location>
        <position position="239"/>
    </location>
    <ligand>
        <name>Fe cation</name>
        <dbReference type="ChEBI" id="CHEBI:24875"/>
        <note>catalytic</note>
    </ligand>
</feature>
<evidence type="ECO:0000256" key="1">
    <source>
        <dbReference type="ARBA" id="ARBA00006787"/>
    </source>
</evidence>
<comment type="caution">
    <text evidence="6">The sequence shown here is derived from an EMBL/GenBank/DDBJ whole genome shotgun (WGS) entry which is preliminary data.</text>
</comment>
<dbReference type="EMBL" id="CAUYUE010000016">
    <property type="protein sequence ID" value="CAK0787117.1"/>
    <property type="molecule type" value="Genomic_DNA"/>
</dbReference>
<feature type="binding site" evidence="4">
    <location>
        <position position="558"/>
    </location>
    <ligand>
        <name>Fe cation</name>
        <dbReference type="ChEBI" id="CHEBI:24875"/>
        <note>catalytic</note>
    </ligand>
</feature>
<dbReference type="Proteomes" id="UP001314263">
    <property type="component" value="Unassembled WGS sequence"/>
</dbReference>
<evidence type="ECO:0000256" key="5">
    <source>
        <dbReference type="SAM" id="MobiDB-lite"/>
    </source>
</evidence>
<accession>A0AAV1IKB5</accession>
<evidence type="ECO:0000313" key="7">
    <source>
        <dbReference type="Proteomes" id="UP001314263"/>
    </source>
</evidence>
<dbReference type="PANTHER" id="PTHR10543">
    <property type="entry name" value="BETA-CAROTENE DIOXYGENASE"/>
    <property type="match status" value="1"/>
</dbReference>
<dbReference type="GO" id="GO:0016121">
    <property type="term" value="P:carotene catabolic process"/>
    <property type="evidence" value="ECO:0007669"/>
    <property type="project" value="TreeGrafter"/>
</dbReference>
<sequence length="577" mass="64263">MTGGPATSSQQPARPVSQRSVKTQFAPDKVPEVVTPTGGDSVLQAPPVEPFQARDWAAAFLSQPREFEYWIEQIEGTIPQFLRGTLFRNGPGNFERGGQRYHHMLDGDGYVCRFSFAGDNKVHFLSRYVQTRELIHEERAAKIRYRNTFGTQRVGGFIANAFDLYLKNPANTNVVEWGQRLLALWEAGPPYELDPTTLGTKTNKPELLDNFLIDGIAPSSTGSGLLDRILRLGSAFTAHPHIVPEAAGGDKRLVTWSWRSLLKPFGDADMAIDVVEFGSDWEKLSSVQFTMQHSFFNPHDFAVTPRNYLFFQHAMSFAMAPYLLGFKGPAQCIEFEPKPMKVHVVPRSGAEPQVYEMEQSFLIHHANAFEKGDELEVWSSGWGPQALGRLASGAGMLGSWKVVLEGDFTGIPFTALWRHRINTKTGEVSRDALFEGQNLDHPRVNPNFYSRPTRYVYFNAAKPMDHPGNSGPPQLFTRLDVETGEVQSWCPGDRCFCEELIFVPGPHGDTQEDDGILLGMVFDGESIRSSLVIMDAKDFTKGPLARIHLSHHVPHGLHGFYSDTFYGPDASANAVSA</sequence>
<feature type="compositionally biased region" description="Polar residues" evidence="5">
    <location>
        <begin position="1"/>
        <end position="23"/>
    </location>
</feature>
<proteinExistence type="inferred from homology"/>
<name>A0AAV1IKB5_9CHLO</name>
<dbReference type="AlphaFoldDB" id="A0AAV1IKB5"/>